<dbReference type="InterPro" id="IPR050157">
    <property type="entry name" value="PSI_iron-sulfur_center"/>
</dbReference>
<dbReference type="PANTHER" id="PTHR24960">
    <property type="entry name" value="PHOTOSYSTEM I IRON-SULFUR CENTER-RELATED"/>
    <property type="match status" value="1"/>
</dbReference>
<reference evidence="10 11" key="1">
    <citation type="submission" date="2018-01" db="EMBL/GenBank/DDBJ databases">
        <title>Draft genome sequences of six Vibrio diazotrophicus strains isolated from deep-sea sediments of the Baltic Sea.</title>
        <authorList>
            <person name="Castillo D."/>
            <person name="Vandieken V."/>
            <person name="Chiang O."/>
            <person name="Middelboe M."/>
        </authorList>
    </citation>
    <scope>NUCLEOTIDE SEQUENCE [LARGE SCALE GENOMIC DNA]</scope>
    <source>
        <strain evidence="9 10">60.27F</strain>
        <strain evidence="8 11">65.10M</strain>
    </source>
</reference>
<dbReference type="InterPro" id="IPR017896">
    <property type="entry name" value="4Fe4S_Fe-S-bd"/>
</dbReference>
<name>A0A2J8I8Q0_VIBDI</name>
<evidence type="ECO:0000313" key="9">
    <source>
        <dbReference type="EMBL" id="PNI06893.1"/>
    </source>
</evidence>
<feature type="binding site" evidence="6">
    <location>
        <position position="145"/>
    </location>
    <ligand>
        <name>[4Fe-4S] cluster</name>
        <dbReference type="ChEBI" id="CHEBI:49883"/>
        <label>3</label>
    </ligand>
</feature>
<evidence type="ECO:0000313" key="11">
    <source>
        <dbReference type="Proteomes" id="UP000236547"/>
    </source>
</evidence>
<protein>
    <recommendedName>
        <fullName evidence="6">Ferredoxin-type protein NapF</fullName>
    </recommendedName>
</protein>
<feature type="binding site" evidence="6">
    <location>
        <position position="142"/>
    </location>
    <ligand>
        <name>[4Fe-4S] cluster</name>
        <dbReference type="ChEBI" id="CHEBI:49883"/>
        <label>3</label>
    </ligand>
</feature>
<dbReference type="Gene3D" id="3.30.70.20">
    <property type="match status" value="2"/>
</dbReference>
<dbReference type="HAMAP" id="MF_02201">
    <property type="entry name" value="NapF"/>
    <property type="match status" value="1"/>
</dbReference>
<keyword evidence="4 6" id="KW-0408">Iron</keyword>
<dbReference type="OrthoDB" id="9808559at2"/>
<gene>
    <name evidence="6 9" type="primary">napF</name>
    <name evidence="9" type="ORF">C1N32_02515</name>
    <name evidence="8" type="ORF">C1O25_12465</name>
</gene>
<dbReference type="NCBIfam" id="TIGR00402">
    <property type="entry name" value="napF"/>
    <property type="match status" value="1"/>
</dbReference>
<accession>A0A2J8I8Q0</accession>
<evidence type="ECO:0000259" key="7">
    <source>
        <dbReference type="PROSITE" id="PS51379"/>
    </source>
</evidence>
<comment type="function">
    <text evidence="6">Could be involved in the maturation of NapA, the catalytic subunit of the periplasmic nitrate reductase, before its export into the periplasm.</text>
</comment>
<dbReference type="CDD" id="cd10564">
    <property type="entry name" value="NapF_like"/>
    <property type="match status" value="1"/>
</dbReference>
<feature type="binding site" evidence="6">
    <location>
        <position position="70"/>
    </location>
    <ligand>
        <name>[4Fe-4S] cluster</name>
        <dbReference type="ChEBI" id="CHEBI:49883"/>
        <label>2</label>
    </ligand>
</feature>
<dbReference type="PROSITE" id="PS00198">
    <property type="entry name" value="4FE4S_FER_1"/>
    <property type="match status" value="2"/>
</dbReference>
<feature type="binding site" evidence="6">
    <location>
        <position position="77"/>
    </location>
    <ligand>
        <name>[4Fe-4S] cluster</name>
        <dbReference type="ChEBI" id="CHEBI:49883"/>
        <label>2</label>
    </ligand>
</feature>
<comment type="caution">
    <text evidence="9">The sequence shown here is derived from an EMBL/GenBank/DDBJ whole genome shotgun (WGS) entry which is preliminary data.</text>
</comment>
<evidence type="ECO:0000313" key="8">
    <source>
        <dbReference type="EMBL" id="PNI00363.1"/>
    </source>
</evidence>
<evidence type="ECO:0000256" key="6">
    <source>
        <dbReference type="HAMAP-Rule" id="MF_02201"/>
    </source>
</evidence>
<feature type="binding site" evidence="6">
    <location>
        <position position="139"/>
    </location>
    <ligand>
        <name>[4Fe-4S] cluster</name>
        <dbReference type="ChEBI" id="CHEBI:49883"/>
        <label>3</label>
    </ligand>
</feature>
<comment type="cofactor">
    <cofactor evidence="6">
        <name>[4Fe-4S] cluster</name>
        <dbReference type="ChEBI" id="CHEBI:49883"/>
    </cofactor>
</comment>
<organism evidence="9 10">
    <name type="scientific">Vibrio diazotrophicus</name>
    <dbReference type="NCBI Taxonomy" id="685"/>
    <lineage>
        <taxon>Bacteria</taxon>
        <taxon>Pseudomonadati</taxon>
        <taxon>Pseudomonadota</taxon>
        <taxon>Gammaproteobacteria</taxon>
        <taxon>Vibrionales</taxon>
        <taxon>Vibrionaceae</taxon>
        <taxon>Vibrio</taxon>
    </lineage>
</organism>
<comment type="subcellular location">
    <subcellularLocation>
        <location evidence="6">Cytoplasm</location>
    </subcellularLocation>
</comment>
<feature type="binding site" evidence="6">
    <location>
        <position position="67"/>
    </location>
    <ligand>
        <name>[4Fe-4S] cluster</name>
        <dbReference type="ChEBI" id="CHEBI:49883"/>
        <label>2</label>
    </ligand>
</feature>
<keyword evidence="2 6" id="KW-0479">Metal-binding</keyword>
<dbReference type="Proteomes" id="UP000236547">
    <property type="component" value="Unassembled WGS sequence"/>
</dbReference>
<evidence type="ECO:0000313" key="10">
    <source>
        <dbReference type="Proteomes" id="UP000236449"/>
    </source>
</evidence>
<dbReference type="SUPFAM" id="SSF54862">
    <property type="entry name" value="4Fe-4S ferredoxins"/>
    <property type="match status" value="1"/>
</dbReference>
<feature type="binding site" evidence="6">
    <location>
        <position position="149"/>
    </location>
    <ligand>
        <name>[4Fe-4S] cluster</name>
        <dbReference type="ChEBI" id="CHEBI:49883"/>
        <label>3</label>
    </ligand>
</feature>
<feature type="binding site" evidence="6">
    <location>
        <position position="73"/>
    </location>
    <ligand>
        <name>[4Fe-4S] cluster</name>
        <dbReference type="ChEBI" id="CHEBI:49883"/>
        <label>2</label>
    </ligand>
</feature>
<dbReference type="Pfam" id="PF12838">
    <property type="entry name" value="Fer4_7"/>
    <property type="match status" value="1"/>
</dbReference>
<evidence type="ECO:0000256" key="1">
    <source>
        <dbReference type="ARBA" id="ARBA00022485"/>
    </source>
</evidence>
<dbReference type="GO" id="GO:0005737">
    <property type="term" value="C:cytoplasm"/>
    <property type="evidence" value="ECO:0007669"/>
    <property type="project" value="UniProtKB-SubCell"/>
</dbReference>
<proteinExistence type="inferred from homology"/>
<comment type="similarity">
    <text evidence="6">Belongs to the NapF family.</text>
</comment>
<evidence type="ECO:0000256" key="2">
    <source>
        <dbReference type="ARBA" id="ARBA00022723"/>
    </source>
</evidence>
<dbReference type="Pfam" id="PF00037">
    <property type="entry name" value="Fer4"/>
    <property type="match status" value="1"/>
</dbReference>
<sequence length="160" mass="17464">MVDLARRRLFSRKTVEDSAIIMPWVKSAASFTDDCTRCGKCVSACETKIIINGDGGFPTVDFSRGECTFCYQCAEVCPEPIFLPQSNSPWQIKADIKQNCLAYQNVECRSCGETCDTMAIQFKLQLNKVAQPVINVDDCSGCGACVSVCPTAAIHVSNTI</sequence>
<keyword evidence="5 6" id="KW-0411">Iron-sulfur</keyword>
<dbReference type="EMBL" id="POSM01000016">
    <property type="protein sequence ID" value="PNI00363.1"/>
    <property type="molecule type" value="Genomic_DNA"/>
</dbReference>
<feature type="binding site" evidence="6">
    <location>
        <position position="41"/>
    </location>
    <ligand>
        <name>[4Fe-4S] cluster</name>
        <dbReference type="ChEBI" id="CHEBI:49883"/>
        <label>1</label>
    </ligand>
</feature>
<dbReference type="EMBL" id="POSK01000001">
    <property type="protein sequence ID" value="PNI06893.1"/>
    <property type="molecule type" value="Genomic_DNA"/>
</dbReference>
<keyword evidence="1 6" id="KW-0004">4Fe-4S</keyword>
<dbReference type="Proteomes" id="UP000236449">
    <property type="component" value="Unassembled WGS sequence"/>
</dbReference>
<comment type="subunit">
    <text evidence="6">Interacts with the cytoplasmic NapA precursor.</text>
</comment>
<evidence type="ECO:0000256" key="3">
    <source>
        <dbReference type="ARBA" id="ARBA00022737"/>
    </source>
</evidence>
<feature type="binding site" evidence="6">
    <location>
        <position position="35"/>
    </location>
    <ligand>
        <name>[4Fe-4S] cluster</name>
        <dbReference type="ChEBI" id="CHEBI:49883"/>
        <label>1</label>
    </ligand>
</feature>
<feature type="binding site" evidence="6">
    <location>
        <position position="38"/>
    </location>
    <ligand>
        <name>[4Fe-4S] cluster</name>
        <dbReference type="ChEBI" id="CHEBI:49883"/>
        <label>1</label>
    </ligand>
</feature>
<feature type="domain" description="4Fe-4S ferredoxin-type" evidence="7">
    <location>
        <begin position="56"/>
        <end position="87"/>
    </location>
</feature>
<dbReference type="InterPro" id="IPR004496">
    <property type="entry name" value="NapF"/>
</dbReference>
<evidence type="ECO:0000256" key="4">
    <source>
        <dbReference type="ARBA" id="ARBA00023004"/>
    </source>
</evidence>
<dbReference type="GO" id="GO:0051539">
    <property type="term" value="F:4 iron, 4 sulfur cluster binding"/>
    <property type="evidence" value="ECO:0007669"/>
    <property type="project" value="UniProtKB-UniRule"/>
</dbReference>
<keyword evidence="11" id="KW-1185">Reference proteome</keyword>
<feature type="domain" description="4Fe-4S ferredoxin-type" evidence="7">
    <location>
        <begin position="130"/>
        <end position="159"/>
    </location>
</feature>
<keyword evidence="3 6" id="KW-0677">Repeat</keyword>
<evidence type="ECO:0000256" key="5">
    <source>
        <dbReference type="ARBA" id="ARBA00023014"/>
    </source>
</evidence>
<dbReference type="InterPro" id="IPR017900">
    <property type="entry name" value="4Fe4S_Fe_S_CS"/>
</dbReference>
<feature type="binding site" evidence="6">
    <location>
        <position position="45"/>
    </location>
    <ligand>
        <name>[4Fe-4S] cluster</name>
        <dbReference type="ChEBI" id="CHEBI:49883"/>
        <label>1</label>
    </ligand>
</feature>
<dbReference type="RefSeq" id="WP_102965293.1">
    <property type="nucleotide sequence ID" value="NZ_JAPWHJ010000001.1"/>
</dbReference>
<dbReference type="PANTHER" id="PTHR24960:SF79">
    <property type="entry name" value="PHOTOSYSTEM I IRON-SULFUR CENTER"/>
    <property type="match status" value="1"/>
</dbReference>
<dbReference type="GO" id="GO:0046872">
    <property type="term" value="F:metal ion binding"/>
    <property type="evidence" value="ECO:0007669"/>
    <property type="project" value="UniProtKB-KW"/>
</dbReference>
<dbReference type="PROSITE" id="PS51379">
    <property type="entry name" value="4FE4S_FER_2"/>
    <property type="match status" value="3"/>
</dbReference>
<keyword evidence="6" id="KW-0963">Cytoplasm</keyword>
<dbReference type="AlphaFoldDB" id="A0A2J8I8Q0"/>
<feature type="domain" description="4Fe-4S ferredoxin-type" evidence="7">
    <location>
        <begin position="26"/>
        <end position="55"/>
    </location>
</feature>